<sequence>MPHITLVRHGQANTEARDEISYDRLSELGHQQARWLGAHMDSTGDRFQRVYCGTLTRHIETATSMGAEKHAEIIQDPRLNEFTYFTLSQLMEEQHGLAVPAEREGFVEHLPAVLGAWERGEIEGAPESYIDFETRVREAMTDIAKGEGRALVVTSGGLIGMVLRQTLSLDVGGWSKMCLAIMNTSVHRWQMVLDQPLLVQFNGVPHLEMPERHNAQTHL</sequence>
<dbReference type="RefSeq" id="WP_058312972.1">
    <property type="nucleotide sequence ID" value="NZ_CYTW01000006.1"/>
</dbReference>
<name>A0A0P1IHJ9_9RHOB</name>
<keyword evidence="3" id="KW-1185">Reference proteome</keyword>
<dbReference type="PANTHER" id="PTHR20935:SF0">
    <property type="entry name" value="SERINE_THREONINE-PROTEIN PHOSPHATASE PGAM5, MITOCHONDRIAL"/>
    <property type="match status" value="1"/>
</dbReference>
<evidence type="ECO:0000313" key="3">
    <source>
        <dbReference type="Proteomes" id="UP000051870"/>
    </source>
</evidence>
<dbReference type="GeneID" id="83882792"/>
<evidence type="ECO:0000313" key="2">
    <source>
        <dbReference type="EMBL" id="CUK13517.1"/>
    </source>
</evidence>
<dbReference type="PANTHER" id="PTHR20935">
    <property type="entry name" value="PHOSPHOGLYCERATE MUTASE-RELATED"/>
    <property type="match status" value="1"/>
</dbReference>
<dbReference type="Gene3D" id="3.40.50.1240">
    <property type="entry name" value="Phosphoglycerate mutase-like"/>
    <property type="match status" value="1"/>
</dbReference>
<dbReference type="InterPro" id="IPR013078">
    <property type="entry name" value="His_Pase_superF_clade-1"/>
</dbReference>
<reference evidence="3" key="1">
    <citation type="submission" date="2015-09" db="EMBL/GenBank/DDBJ databases">
        <authorList>
            <person name="Rodrigo-Torres Lidia"/>
            <person name="Arahal R.David."/>
        </authorList>
    </citation>
    <scope>NUCLEOTIDE SEQUENCE [LARGE SCALE GENOMIC DNA]</scope>
    <source>
        <strain evidence="3">CECT 7735</strain>
    </source>
</reference>
<dbReference type="AlphaFoldDB" id="A0A0P1IHJ9"/>
<dbReference type="Pfam" id="PF00300">
    <property type="entry name" value="His_Phos_1"/>
    <property type="match status" value="1"/>
</dbReference>
<accession>A0A0P1IHJ9</accession>
<proteinExistence type="predicted"/>
<dbReference type="SMART" id="SM00855">
    <property type="entry name" value="PGAM"/>
    <property type="match status" value="1"/>
</dbReference>
<dbReference type="InterPro" id="IPR029033">
    <property type="entry name" value="His_PPase_superfam"/>
</dbReference>
<dbReference type="EMBL" id="CYTW01000006">
    <property type="protein sequence ID" value="CUK13517.1"/>
    <property type="molecule type" value="Genomic_DNA"/>
</dbReference>
<protein>
    <submittedName>
        <fullName evidence="2">Alpha-ribazole phosphatase</fullName>
    </submittedName>
</protein>
<gene>
    <name evidence="2" type="ORF">PH7735_03820</name>
</gene>
<dbReference type="GO" id="GO:0016787">
    <property type="term" value="F:hydrolase activity"/>
    <property type="evidence" value="ECO:0007669"/>
    <property type="project" value="UniProtKB-KW"/>
</dbReference>
<evidence type="ECO:0000256" key="1">
    <source>
        <dbReference type="ARBA" id="ARBA00022801"/>
    </source>
</evidence>
<keyword evidence="1" id="KW-0378">Hydrolase</keyword>
<organism evidence="2 3">
    <name type="scientific">Shimia thalassica</name>
    <dbReference type="NCBI Taxonomy" id="1715693"/>
    <lineage>
        <taxon>Bacteria</taxon>
        <taxon>Pseudomonadati</taxon>
        <taxon>Pseudomonadota</taxon>
        <taxon>Alphaproteobacteria</taxon>
        <taxon>Rhodobacterales</taxon>
        <taxon>Roseobacteraceae</taxon>
    </lineage>
</organism>
<dbReference type="CDD" id="cd07067">
    <property type="entry name" value="HP_PGM_like"/>
    <property type="match status" value="1"/>
</dbReference>
<dbReference type="STRING" id="1715693.PH7735_03820"/>
<dbReference type="SUPFAM" id="SSF53254">
    <property type="entry name" value="Phosphoglycerate mutase-like"/>
    <property type="match status" value="1"/>
</dbReference>
<dbReference type="InterPro" id="IPR051021">
    <property type="entry name" value="Mito_Ser/Thr_phosphatase"/>
</dbReference>
<dbReference type="Proteomes" id="UP000051870">
    <property type="component" value="Unassembled WGS sequence"/>
</dbReference>